<proteinExistence type="predicted"/>
<dbReference type="STRING" id="1666911.HLUCCA11_19745"/>
<comment type="caution">
    <text evidence="1">The sequence shown here is derived from an EMBL/GenBank/DDBJ whole genome shotgun (WGS) entry which is preliminary data.</text>
</comment>
<evidence type="ECO:0000313" key="1">
    <source>
        <dbReference type="EMBL" id="KPQ33078.1"/>
    </source>
</evidence>
<dbReference type="PATRIC" id="fig|1666911.3.peg.2297"/>
<gene>
    <name evidence="1" type="ORF">HLUCCA11_19745</name>
</gene>
<dbReference type="EMBL" id="LJZR01000039">
    <property type="protein sequence ID" value="KPQ33078.1"/>
    <property type="molecule type" value="Genomic_DNA"/>
</dbReference>
<sequence length="218" mass="24800">MIATNTLTDRQLDGQLTDAQWQIADAIARQMVLDGADINELRKAMAYLRETVNREDAGKKFFDYLKTLVRHGNTIGHSKRTVEYYRSLDVICSQYLTDYQDDAPRMLFLLGWAARLVKYYKDGSPTGELTVPEIKSERETELKAVAEENAFEIGQVLDAKITSIKGNKVTYEILDTIRLTQKEPKLLKTYTLAEGQVVKIEISTLKDDGSIKKLRAFL</sequence>
<organism evidence="1 2">
    <name type="scientific">Phormidesmis priestleyi Ana</name>
    <dbReference type="NCBI Taxonomy" id="1666911"/>
    <lineage>
        <taxon>Bacteria</taxon>
        <taxon>Bacillati</taxon>
        <taxon>Cyanobacteriota</taxon>
        <taxon>Cyanophyceae</taxon>
        <taxon>Leptolyngbyales</taxon>
        <taxon>Leptolyngbyaceae</taxon>
        <taxon>Phormidesmis</taxon>
    </lineage>
</organism>
<accession>A0A0P8DAG7</accession>
<dbReference type="Proteomes" id="UP000050465">
    <property type="component" value="Unassembled WGS sequence"/>
</dbReference>
<dbReference type="AlphaFoldDB" id="A0A0P8DAG7"/>
<name>A0A0P8DAG7_9CYAN</name>
<reference evidence="1 2" key="1">
    <citation type="submission" date="2015-09" db="EMBL/GenBank/DDBJ databases">
        <title>Identification and resolution of microdiversity through metagenomic sequencing of parallel consortia.</title>
        <authorList>
            <person name="Nelson W.C."/>
            <person name="Romine M.F."/>
            <person name="Lindemann S.R."/>
        </authorList>
    </citation>
    <scope>NUCLEOTIDE SEQUENCE [LARGE SCALE GENOMIC DNA]</scope>
    <source>
        <strain evidence="1">Ana</strain>
    </source>
</reference>
<evidence type="ECO:0000313" key="2">
    <source>
        <dbReference type="Proteomes" id="UP000050465"/>
    </source>
</evidence>
<protein>
    <submittedName>
        <fullName evidence="1">Uncharacterized protein</fullName>
    </submittedName>
</protein>